<dbReference type="PANTHER" id="PTHR43190:SF3">
    <property type="entry name" value="N-ACETYL-D-GLUCOSAMINE KINASE"/>
    <property type="match status" value="1"/>
</dbReference>
<accession>A0ABS6ZFQ3</accession>
<dbReference type="InterPro" id="IPR002731">
    <property type="entry name" value="ATPase_BadF"/>
</dbReference>
<reference evidence="3 4" key="1">
    <citation type="submission" date="2019-12" db="EMBL/GenBank/DDBJ databases">
        <title>Genome sequence of Streptomyces bambusae.</title>
        <authorList>
            <person name="Bansal K."/>
            <person name="Choksket S."/>
            <person name="Korpole S."/>
            <person name="Patil P.B."/>
        </authorList>
    </citation>
    <scope>NUCLEOTIDE SEQUENCE [LARGE SCALE GENOMIC DNA]</scope>
    <source>
        <strain evidence="3 4">SK60</strain>
    </source>
</reference>
<comment type="caution">
    <text evidence="3">The sequence shown here is derived from an EMBL/GenBank/DDBJ whole genome shotgun (WGS) entry which is preliminary data.</text>
</comment>
<dbReference type="SUPFAM" id="SSF53067">
    <property type="entry name" value="Actin-like ATPase domain"/>
    <property type="match status" value="2"/>
</dbReference>
<evidence type="ECO:0000313" key="3">
    <source>
        <dbReference type="EMBL" id="MBW5486585.1"/>
    </source>
</evidence>
<feature type="domain" description="ATPase BadF/BadG/BcrA/BcrD type" evidence="2">
    <location>
        <begin position="10"/>
        <end position="322"/>
    </location>
</feature>
<dbReference type="InterPro" id="IPR043129">
    <property type="entry name" value="ATPase_NBD"/>
</dbReference>
<dbReference type="PANTHER" id="PTHR43190">
    <property type="entry name" value="N-ACETYL-D-GLUCOSAMINE KINASE"/>
    <property type="match status" value="1"/>
</dbReference>
<keyword evidence="4" id="KW-1185">Reference proteome</keyword>
<sequence length="377" mass="37259">MRRRPAVLAVDAGNSKTDVALIDADGTVLATGRSGGFQPQRAGVAAAVDVLARAVAEAVEAAGLARLGARAEAGSGVGSGPDGRDGGRAGGGAGACSGGRAGDGAGAGAGERAPLAPYADQVSACLAGADLPVEERQLAQALAARGWGARTDVRNDTFAILRAGLPHGAAPLGVAVVCGAGINCVGMLPDGRTARFPALGRLSGDWGGGGALAQEALWWAARAADGRGRPTELAAALPGHFGLASVPELVEALHLGVITQARTHELVPVLFAVAAAGDEVARSLVERQADEVVAMAVVALTRLDLLAREAPVLLGGGVLAARHPLLDDRIAAGLAERAPHARVSVVTAPPVLGAGLLGLDAVGAPAAAFGKLRAHFG</sequence>
<dbReference type="InterPro" id="IPR052519">
    <property type="entry name" value="Euk-type_GlcNAc_Kinase"/>
</dbReference>
<gene>
    <name evidence="3" type="ORF">GPJ59_33245</name>
</gene>
<dbReference type="EMBL" id="WTFF01000431">
    <property type="protein sequence ID" value="MBW5486585.1"/>
    <property type="molecule type" value="Genomic_DNA"/>
</dbReference>
<protein>
    <submittedName>
        <fullName evidence="3">ATPase</fullName>
    </submittedName>
</protein>
<dbReference type="Gene3D" id="3.30.420.40">
    <property type="match status" value="1"/>
</dbReference>
<organism evidence="3 4">
    <name type="scientific">Streptomyces bambusae</name>
    <dbReference type="NCBI Taxonomy" id="1550616"/>
    <lineage>
        <taxon>Bacteria</taxon>
        <taxon>Bacillati</taxon>
        <taxon>Actinomycetota</taxon>
        <taxon>Actinomycetes</taxon>
        <taxon>Kitasatosporales</taxon>
        <taxon>Streptomycetaceae</taxon>
        <taxon>Streptomyces</taxon>
    </lineage>
</organism>
<evidence type="ECO:0000313" key="4">
    <source>
        <dbReference type="Proteomes" id="UP000812013"/>
    </source>
</evidence>
<dbReference type="Proteomes" id="UP000812013">
    <property type="component" value="Unassembled WGS sequence"/>
</dbReference>
<proteinExistence type="predicted"/>
<evidence type="ECO:0000259" key="2">
    <source>
        <dbReference type="Pfam" id="PF01869"/>
    </source>
</evidence>
<evidence type="ECO:0000256" key="1">
    <source>
        <dbReference type="SAM" id="MobiDB-lite"/>
    </source>
</evidence>
<feature type="region of interest" description="Disordered" evidence="1">
    <location>
        <begin position="72"/>
        <end position="95"/>
    </location>
</feature>
<name>A0ABS6ZFQ3_9ACTN</name>
<dbReference type="Pfam" id="PF01869">
    <property type="entry name" value="BcrAD_BadFG"/>
    <property type="match status" value="1"/>
</dbReference>